<feature type="chain" id="PRO_5046107978" evidence="1">
    <location>
        <begin position="24"/>
        <end position="448"/>
    </location>
</feature>
<dbReference type="RefSeq" id="WP_187256969.1">
    <property type="nucleotide sequence ID" value="NZ_JBHULF010000007.1"/>
</dbReference>
<evidence type="ECO:0000259" key="2">
    <source>
        <dbReference type="Pfam" id="PF00144"/>
    </source>
</evidence>
<dbReference type="Proteomes" id="UP000765802">
    <property type="component" value="Unassembled WGS sequence"/>
</dbReference>
<sequence length="448" mass="49287">MKNFLLAVLLKTLLLALPNVSVSQSSSPGNGVPEKAGFSAEGFSRLDRIVQQYIDSQWIAGASMIIVRDGQIAYHKALGFSDISGKEQLKKDHIFRIASQTKAITSTAIMILLEEGKLLLDDAVSKYIPAFAGVKVLDKFNENDTTYTTKPLKRNITIRDLLTHTSGIGYAQIGSKTYKAIAAKAGVYGGIGTPHESLADQVNRIATIPLEHQPGEKFTYGLNIDVLGYIVELVSKQSLEQFFRRRIFEPLGMQDTWFYLPADRRKRLVRLHGEDSLGRLSALKKPLGVEGKNIDPDFPNSDGRFFAGGAGLSSTAYDYALFMQMILNGGILNGKRILSPNSVKLMTTNQIGSLNNGNNKFGLGFGLVTEKEAARLGLSAGSFEWGGAFSSSYWIDPEKKIVAQLFINQWPNRHGDIHDKFKVQVYSALMDQSRSTTGGMPIYDTSPY</sequence>
<dbReference type="PANTHER" id="PTHR43283">
    <property type="entry name" value="BETA-LACTAMASE-RELATED"/>
    <property type="match status" value="1"/>
</dbReference>
<feature type="domain" description="Beta-lactamase-related" evidence="2">
    <location>
        <begin position="46"/>
        <end position="416"/>
    </location>
</feature>
<accession>A0ABR7M9D8</accession>
<comment type="caution">
    <text evidence="3">The sequence shown here is derived from an EMBL/GenBank/DDBJ whole genome shotgun (WGS) entry which is preliminary data.</text>
</comment>
<gene>
    <name evidence="3" type="ORF">BC349_11330</name>
</gene>
<reference evidence="3 4" key="1">
    <citation type="submission" date="2016-07" db="EMBL/GenBank/DDBJ databases">
        <title>Genome analysis of Flavihumibacter stibioxidans YS-17.</title>
        <authorList>
            <person name="Shi K."/>
            <person name="Han Y."/>
            <person name="Wang G."/>
        </authorList>
    </citation>
    <scope>NUCLEOTIDE SEQUENCE [LARGE SCALE GENOMIC DNA]</scope>
    <source>
        <strain evidence="3 4">YS-17</strain>
    </source>
</reference>
<keyword evidence="4" id="KW-1185">Reference proteome</keyword>
<keyword evidence="3" id="KW-0378">Hydrolase</keyword>
<name>A0ABR7M9D8_9BACT</name>
<dbReference type="InterPro" id="IPR001466">
    <property type="entry name" value="Beta-lactam-related"/>
</dbReference>
<keyword evidence="1" id="KW-0732">Signal</keyword>
<evidence type="ECO:0000313" key="4">
    <source>
        <dbReference type="Proteomes" id="UP000765802"/>
    </source>
</evidence>
<dbReference type="SUPFAM" id="SSF56601">
    <property type="entry name" value="beta-lactamase/transpeptidase-like"/>
    <property type="match status" value="1"/>
</dbReference>
<evidence type="ECO:0000313" key="3">
    <source>
        <dbReference type="EMBL" id="MBC6491644.1"/>
    </source>
</evidence>
<dbReference type="EMBL" id="MBUA01000023">
    <property type="protein sequence ID" value="MBC6491644.1"/>
    <property type="molecule type" value="Genomic_DNA"/>
</dbReference>
<dbReference type="PANTHER" id="PTHR43283:SF3">
    <property type="entry name" value="BETA-LACTAMASE FAMILY PROTEIN (AFU_ORTHOLOGUE AFUA_5G07500)"/>
    <property type="match status" value="1"/>
</dbReference>
<dbReference type="InterPro" id="IPR050789">
    <property type="entry name" value="Diverse_Enzym_Activities"/>
</dbReference>
<feature type="signal peptide" evidence="1">
    <location>
        <begin position="1"/>
        <end position="23"/>
    </location>
</feature>
<dbReference type="GO" id="GO:0016787">
    <property type="term" value="F:hydrolase activity"/>
    <property type="evidence" value="ECO:0007669"/>
    <property type="project" value="UniProtKB-KW"/>
</dbReference>
<organism evidence="3 4">
    <name type="scientific">Flavihumibacter stibioxidans</name>
    <dbReference type="NCBI Taxonomy" id="1834163"/>
    <lineage>
        <taxon>Bacteria</taxon>
        <taxon>Pseudomonadati</taxon>
        <taxon>Bacteroidota</taxon>
        <taxon>Chitinophagia</taxon>
        <taxon>Chitinophagales</taxon>
        <taxon>Chitinophagaceae</taxon>
        <taxon>Flavihumibacter</taxon>
    </lineage>
</organism>
<protein>
    <submittedName>
        <fullName evidence="3">Serine hydrolase</fullName>
    </submittedName>
</protein>
<dbReference type="Gene3D" id="3.40.710.10">
    <property type="entry name" value="DD-peptidase/beta-lactamase superfamily"/>
    <property type="match status" value="1"/>
</dbReference>
<dbReference type="InterPro" id="IPR012338">
    <property type="entry name" value="Beta-lactam/transpept-like"/>
</dbReference>
<proteinExistence type="predicted"/>
<evidence type="ECO:0000256" key="1">
    <source>
        <dbReference type="SAM" id="SignalP"/>
    </source>
</evidence>
<dbReference type="Pfam" id="PF00144">
    <property type="entry name" value="Beta-lactamase"/>
    <property type="match status" value="1"/>
</dbReference>